<comment type="caution">
    <text evidence="3">The sequence shown here is derived from an EMBL/GenBank/DDBJ whole genome shotgun (WGS) entry which is preliminary data.</text>
</comment>
<evidence type="ECO:0000259" key="1">
    <source>
        <dbReference type="Pfam" id="PF00534"/>
    </source>
</evidence>
<accession>A0A2U2B4N0</accession>
<sequence>MVKLRVLSLIDSLVAAGAERVAVNISNGLVKNGVESHLCATRQEGPLKKFISNEVNYFFLGKRNFLDIRAFMQLINYIKNNSIQIVHAHSTSFSWAFGIKLFFPRIKVMWHIHHGNSVNYSKIRTWLLKNISAFFDFVFVVNQPLYKWGIEKLKIPESRISCLRNFPSLRFEKDRYQLEDLPKSYAFPKILHLAYFRPPKDHFMLLKAFARVREKYLEAQLYLVGGNKGDEYFEKVKQEIERLNSDNASIHVLGSRDDVGKILKNCHVGVLSSVSEGLPLALLEYGLAGLPVVCTSVGECSVVLNNGEFGTLVAPAQPDLFSKAIISVLDNPDGSKNKAKALKREVEMKYSEASVIDDITTIYNHHLAQTTLDLQ</sequence>
<dbReference type="Pfam" id="PF00534">
    <property type="entry name" value="Glycos_transf_1"/>
    <property type="match status" value="1"/>
</dbReference>
<proteinExistence type="predicted"/>
<dbReference type="PANTHER" id="PTHR12526">
    <property type="entry name" value="GLYCOSYLTRANSFERASE"/>
    <property type="match status" value="1"/>
</dbReference>
<evidence type="ECO:0000313" key="3">
    <source>
        <dbReference type="EMBL" id="PWD98013.1"/>
    </source>
</evidence>
<dbReference type="Pfam" id="PF13439">
    <property type="entry name" value="Glyco_transf_4"/>
    <property type="match status" value="1"/>
</dbReference>
<keyword evidence="3" id="KW-0808">Transferase</keyword>
<evidence type="ECO:0000259" key="2">
    <source>
        <dbReference type="Pfam" id="PF13439"/>
    </source>
</evidence>
<reference evidence="3 4" key="1">
    <citation type="submission" date="2018-05" db="EMBL/GenBank/DDBJ databases">
        <title>Marinilabilia rubrum sp. nov., isolated from saltern sediment.</title>
        <authorList>
            <person name="Zhang R."/>
        </authorList>
    </citation>
    <scope>NUCLEOTIDE SEQUENCE [LARGE SCALE GENOMIC DNA]</scope>
    <source>
        <strain evidence="3 4">WTE16</strain>
    </source>
</reference>
<dbReference type="InterPro" id="IPR001296">
    <property type="entry name" value="Glyco_trans_1"/>
</dbReference>
<dbReference type="EMBL" id="QEWP01000020">
    <property type="protein sequence ID" value="PWD98013.1"/>
    <property type="molecule type" value="Genomic_DNA"/>
</dbReference>
<name>A0A2U2B4N0_9BACT</name>
<gene>
    <name evidence="3" type="ORF">DDZ16_17575</name>
</gene>
<dbReference type="AlphaFoldDB" id="A0A2U2B4N0"/>
<dbReference type="SUPFAM" id="SSF53756">
    <property type="entry name" value="UDP-Glycosyltransferase/glycogen phosphorylase"/>
    <property type="match status" value="1"/>
</dbReference>
<dbReference type="PANTHER" id="PTHR12526:SF630">
    <property type="entry name" value="GLYCOSYLTRANSFERASE"/>
    <property type="match status" value="1"/>
</dbReference>
<dbReference type="GO" id="GO:0016757">
    <property type="term" value="F:glycosyltransferase activity"/>
    <property type="evidence" value="ECO:0007669"/>
    <property type="project" value="UniProtKB-ARBA"/>
</dbReference>
<feature type="domain" description="Glycosyltransferase subfamily 4-like N-terminal" evidence="2">
    <location>
        <begin position="17"/>
        <end position="165"/>
    </location>
</feature>
<feature type="domain" description="Glycosyl transferase family 1" evidence="1">
    <location>
        <begin position="188"/>
        <end position="339"/>
    </location>
</feature>
<keyword evidence="4" id="KW-1185">Reference proteome</keyword>
<protein>
    <submittedName>
        <fullName evidence="3">Glycosyltransferase</fullName>
    </submittedName>
</protein>
<dbReference type="Gene3D" id="3.40.50.2000">
    <property type="entry name" value="Glycogen Phosphorylase B"/>
    <property type="match status" value="2"/>
</dbReference>
<dbReference type="Proteomes" id="UP000244956">
    <property type="component" value="Unassembled WGS sequence"/>
</dbReference>
<evidence type="ECO:0000313" key="4">
    <source>
        <dbReference type="Proteomes" id="UP000244956"/>
    </source>
</evidence>
<dbReference type="CDD" id="cd03801">
    <property type="entry name" value="GT4_PimA-like"/>
    <property type="match status" value="1"/>
</dbReference>
<dbReference type="InterPro" id="IPR028098">
    <property type="entry name" value="Glyco_trans_4-like_N"/>
</dbReference>
<organism evidence="3 4">
    <name type="scientific">Marinilabilia rubra</name>
    <dbReference type="NCBI Taxonomy" id="2162893"/>
    <lineage>
        <taxon>Bacteria</taxon>
        <taxon>Pseudomonadati</taxon>
        <taxon>Bacteroidota</taxon>
        <taxon>Bacteroidia</taxon>
        <taxon>Marinilabiliales</taxon>
        <taxon>Marinilabiliaceae</taxon>
        <taxon>Marinilabilia</taxon>
    </lineage>
</organism>